<dbReference type="EMBL" id="CM046391">
    <property type="protein sequence ID" value="KAI8559724.1"/>
    <property type="molecule type" value="Genomic_DNA"/>
</dbReference>
<reference evidence="1" key="1">
    <citation type="submission" date="2022-02" db="EMBL/GenBank/DDBJ databases">
        <title>Plant Genome Project.</title>
        <authorList>
            <person name="Zhang R.-G."/>
        </authorList>
    </citation>
    <scope>NUCLEOTIDE SEQUENCE</scope>
    <source>
        <strain evidence="1">AT1</strain>
    </source>
</reference>
<dbReference type="Proteomes" id="UP001062846">
    <property type="component" value="Chromosome 4"/>
</dbReference>
<name>A0ACC0P3D9_RHOML</name>
<keyword evidence="2" id="KW-1185">Reference proteome</keyword>
<evidence type="ECO:0000313" key="1">
    <source>
        <dbReference type="EMBL" id="KAI8559724.1"/>
    </source>
</evidence>
<accession>A0ACC0P3D9</accession>
<gene>
    <name evidence="1" type="ORF">RHMOL_Rhmol04G0196300</name>
</gene>
<evidence type="ECO:0000313" key="2">
    <source>
        <dbReference type="Proteomes" id="UP001062846"/>
    </source>
</evidence>
<proteinExistence type="predicted"/>
<sequence length="213" mass="22846">MSASEFDLKACQARILVSCNGSLSMFSVGRLQLSSPSILQEATPLTSPTSVSSSFETSVMADQPLALEAMLMNLQNSITTKQQKAAQTDTNITHLNDLINTRLPQAPEEEGDDDEDVHEQPIMIEDPNHAGRLIVLPNPGKARAPATNPNPAGVTSGSNASSSNATNHIADVNQVQTPQNNRPRTQTCSFSTFEEPLSSVMEKLIKSGHLKPP</sequence>
<comment type="caution">
    <text evidence="1">The sequence shown here is derived from an EMBL/GenBank/DDBJ whole genome shotgun (WGS) entry which is preliminary data.</text>
</comment>
<organism evidence="1 2">
    <name type="scientific">Rhododendron molle</name>
    <name type="common">Chinese azalea</name>
    <name type="synonym">Azalea mollis</name>
    <dbReference type="NCBI Taxonomy" id="49168"/>
    <lineage>
        <taxon>Eukaryota</taxon>
        <taxon>Viridiplantae</taxon>
        <taxon>Streptophyta</taxon>
        <taxon>Embryophyta</taxon>
        <taxon>Tracheophyta</taxon>
        <taxon>Spermatophyta</taxon>
        <taxon>Magnoliopsida</taxon>
        <taxon>eudicotyledons</taxon>
        <taxon>Gunneridae</taxon>
        <taxon>Pentapetalae</taxon>
        <taxon>asterids</taxon>
        <taxon>Ericales</taxon>
        <taxon>Ericaceae</taxon>
        <taxon>Ericoideae</taxon>
        <taxon>Rhodoreae</taxon>
        <taxon>Rhododendron</taxon>
    </lineage>
</organism>
<protein>
    <submittedName>
        <fullName evidence="1">Uncharacterized protein</fullName>
    </submittedName>
</protein>